<feature type="compositionally biased region" description="Low complexity" evidence="1">
    <location>
        <begin position="462"/>
        <end position="476"/>
    </location>
</feature>
<sequence length="830" mass="86444">MEGFEDPFNTMKAIAEYFRDLAAGDRYFGAEPPQPDAAMLHKIAEREIQRRVEAKVQENGVILRAEEPGTAAAPAHSASVAAQVAPQPVVEMPARGTAPVPRPTPTLAGVETEASTGAEPAAGTVAEKLSRLRKAAAESREATPVVTLAVPLALAQDDFTYDFTEDQHADATPLTDLAAFEDVLPEDAVTADAQILTDDLPPEEQSIEADEVPDDLPVDAAIAPAPPAVPAEDDAEDWVDEDDLADLMALDAVAHVDAGPQDAAPAELPDGADDLSEPEMVEASDEVARSATPAEFADGESFDEDIFASVLAETAAPDEAVTLEAPDMARSSAMAEAEADDALLASLGTLVDAQAARAEAAPEAEPVADAGSQDDLDDAVTELVATVDVYDDDTDDVAALAGAAFEAQSAATHETAFEPELEAEEDDALLQPLSDVADEAAATDLTSADAPEADLADDDAQADAAAPDTAPAVAAPVRPIRPVRPLRPTVGARPAVPELASDFAAEAESRTPVSVEKLQRARARVIKIRRVDAPVAGLTAVPARAALSQEAEAALTAELAALEREPHAEASDAAAAGPAQAGAIGHHLDRPAEEVAVSRLMAEASTQMEVPDTKRRRSAIAHLKAAVAATIAERRATGSTLAENGRARMGAYRDDLAKVMRPTAAAPAPQGERPAPLVLVSAQRIDRPADVSRAPAAAVVPVRPRRPMSSAALAIEAVADDAYDADQDADNLFEADIGFPDFAERLGATDLPELLEAAAAYIACVEGLDSFTRPQLMRHIGAATEGVSREDGLRSFGILLREGVIERSRRGQFAISDASPLLAHARKIAG</sequence>
<accession>A0ABY2KQ88</accession>
<proteinExistence type="predicted"/>
<evidence type="ECO:0000313" key="3">
    <source>
        <dbReference type="Proteomes" id="UP000297741"/>
    </source>
</evidence>
<protein>
    <recommendedName>
        <fullName evidence="4">Lipoprotein</fullName>
    </recommendedName>
</protein>
<keyword evidence="3" id="KW-1185">Reference proteome</keyword>
<dbReference type="EMBL" id="RPEM01000007">
    <property type="protein sequence ID" value="TGD43040.1"/>
    <property type="molecule type" value="Genomic_DNA"/>
</dbReference>
<evidence type="ECO:0000313" key="2">
    <source>
        <dbReference type="EMBL" id="TGD43040.1"/>
    </source>
</evidence>
<feature type="compositionally biased region" description="Low complexity" evidence="1">
    <location>
        <begin position="356"/>
        <end position="370"/>
    </location>
</feature>
<evidence type="ECO:0008006" key="4">
    <source>
        <dbReference type="Google" id="ProtNLM"/>
    </source>
</evidence>
<dbReference type="Proteomes" id="UP000297741">
    <property type="component" value="Unassembled WGS sequence"/>
</dbReference>
<comment type="caution">
    <text evidence="2">The sequence shown here is derived from an EMBL/GenBank/DDBJ whole genome shotgun (WGS) entry which is preliminary data.</text>
</comment>
<name>A0ABY2KQ88_9RHOB</name>
<reference evidence="2 3" key="1">
    <citation type="submission" date="2018-11" db="EMBL/GenBank/DDBJ databases">
        <title>Tabrizicola sp. isolated from sediment of alpine lake.</title>
        <authorList>
            <person name="Liu Z."/>
        </authorList>
    </citation>
    <scope>NUCLEOTIDE SEQUENCE [LARGE SCALE GENOMIC DNA]</scope>
    <source>
        <strain evidence="2 3">DRYC-M-16</strain>
    </source>
</reference>
<gene>
    <name evidence="2" type="ORF">EEB11_12330</name>
</gene>
<feature type="region of interest" description="Disordered" evidence="1">
    <location>
        <begin position="455"/>
        <end position="476"/>
    </location>
</feature>
<organism evidence="2 3">
    <name type="scientific">Pseudotabrizicola sediminis</name>
    <dbReference type="NCBI Taxonomy" id="2486418"/>
    <lineage>
        <taxon>Bacteria</taxon>
        <taxon>Pseudomonadati</taxon>
        <taxon>Pseudomonadota</taxon>
        <taxon>Alphaproteobacteria</taxon>
        <taxon>Rhodobacterales</taxon>
        <taxon>Paracoccaceae</taxon>
        <taxon>Pseudotabrizicola</taxon>
    </lineage>
</organism>
<feature type="region of interest" description="Disordered" evidence="1">
    <location>
        <begin position="356"/>
        <end position="375"/>
    </location>
</feature>
<evidence type="ECO:0000256" key="1">
    <source>
        <dbReference type="SAM" id="MobiDB-lite"/>
    </source>
</evidence>